<comment type="caution">
    <text evidence="12">The sequence shown here is derived from an EMBL/GenBank/DDBJ whole genome shotgun (WGS) entry which is preliminary data.</text>
</comment>
<keyword evidence="6" id="KW-0227">DNA damage</keyword>
<dbReference type="GO" id="GO:0004520">
    <property type="term" value="F:DNA endonuclease activity"/>
    <property type="evidence" value="ECO:0007669"/>
    <property type="project" value="InterPro"/>
</dbReference>
<evidence type="ECO:0000256" key="2">
    <source>
        <dbReference type="ARBA" id="ARBA00022490"/>
    </source>
</evidence>
<keyword evidence="8" id="KW-0460">Magnesium</keyword>
<evidence type="ECO:0000256" key="10">
    <source>
        <dbReference type="ARBA" id="ARBA00023172"/>
    </source>
</evidence>
<reference evidence="12 13" key="1">
    <citation type="journal article" date="2019" name="ISME J.">
        <title>Insights into ecological role of a new deltaproteobacterial order Candidatus Acidulodesulfobacterales by metagenomics and metatranscriptomics.</title>
        <authorList>
            <person name="Tan S."/>
            <person name="Liu J."/>
            <person name="Fang Y."/>
            <person name="Hedlund B.P."/>
            <person name="Lian Z.H."/>
            <person name="Huang L.Y."/>
            <person name="Li J.T."/>
            <person name="Huang L.N."/>
            <person name="Li W.J."/>
            <person name="Jiang H.C."/>
            <person name="Dong H.L."/>
            <person name="Shu W.S."/>
        </authorList>
    </citation>
    <scope>NUCLEOTIDE SEQUENCE [LARGE SCALE GENOMIC DNA]</scope>
    <source>
        <strain evidence="12">AP1</strain>
    </source>
</reference>
<evidence type="ECO:0000256" key="9">
    <source>
        <dbReference type="ARBA" id="ARBA00023125"/>
    </source>
</evidence>
<dbReference type="Gene3D" id="3.30.420.10">
    <property type="entry name" value="Ribonuclease H-like superfamily/Ribonuclease H"/>
    <property type="match status" value="1"/>
</dbReference>
<dbReference type="PANTHER" id="PTHR30194:SF3">
    <property type="entry name" value="CROSSOVER JUNCTION ENDODEOXYRIBONUCLEASE RUVC"/>
    <property type="match status" value="1"/>
</dbReference>
<evidence type="ECO:0000256" key="1">
    <source>
        <dbReference type="ARBA" id="ARBA00009518"/>
    </source>
</evidence>
<keyword evidence="2" id="KW-0963">Cytoplasm</keyword>
<evidence type="ECO:0000256" key="3">
    <source>
        <dbReference type="ARBA" id="ARBA00022722"/>
    </source>
</evidence>
<evidence type="ECO:0000256" key="11">
    <source>
        <dbReference type="ARBA" id="ARBA00023204"/>
    </source>
</evidence>
<keyword evidence="4" id="KW-0479">Metal-binding</keyword>
<keyword evidence="7" id="KW-0378">Hydrolase</keyword>
<keyword evidence="3" id="KW-0540">Nuclease</keyword>
<dbReference type="InterPro" id="IPR002176">
    <property type="entry name" value="X-over_junc_endoDNase_RuvC"/>
</dbReference>
<sequence>MFNINTFYKKSNNSDSINNQNNSNNNNNNNDNSIRIIGIDPGSIYTGWGILDSSQFGRKIKLVSIGLIDAKKYHYPHNLGLIFNELKDVIEEYSPSIMVIESVFSGLNPSSLIKLSQARGAICLLSSLFSINLKEYAPRYIKKNVAGYGGADKEAVRRMVYNFIKELKDINFNDNDGISDNNTGIEKGRKILILNNNISDALSAAICCATDMSNYI</sequence>
<dbReference type="CDD" id="cd16962">
    <property type="entry name" value="RuvC"/>
    <property type="match status" value="1"/>
</dbReference>
<dbReference type="GO" id="GO:0003677">
    <property type="term" value="F:DNA binding"/>
    <property type="evidence" value="ECO:0007669"/>
    <property type="project" value="UniProtKB-KW"/>
</dbReference>
<organism evidence="12 13">
    <name type="scientific">Candidatus Acididesulfobacter diazotrophicus</name>
    <dbReference type="NCBI Taxonomy" id="2597226"/>
    <lineage>
        <taxon>Bacteria</taxon>
        <taxon>Deltaproteobacteria</taxon>
        <taxon>Candidatus Acidulodesulfobacterales</taxon>
        <taxon>Candidatus Acididesulfobacter</taxon>
    </lineage>
</organism>
<evidence type="ECO:0000313" key="12">
    <source>
        <dbReference type="EMBL" id="RZD18708.1"/>
    </source>
</evidence>
<dbReference type="SUPFAM" id="SSF53098">
    <property type="entry name" value="Ribonuclease H-like"/>
    <property type="match status" value="1"/>
</dbReference>
<keyword evidence="11" id="KW-0234">DNA repair</keyword>
<evidence type="ECO:0000256" key="8">
    <source>
        <dbReference type="ARBA" id="ARBA00022842"/>
    </source>
</evidence>
<protein>
    <submittedName>
        <fullName evidence="12">Uncharacterized protein</fullName>
    </submittedName>
</protein>
<evidence type="ECO:0000256" key="7">
    <source>
        <dbReference type="ARBA" id="ARBA00022801"/>
    </source>
</evidence>
<keyword evidence="5" id="KW-0255">Endonuclease</keyword>
<comment type="similarity">
    <text evidence="1">Belongs to the RuvC family.</text>
</comment>
<gene>
    <name evidence="12" type="ORF">EVG15_04860</name>
</gene>
<dbReference type="EMBL" id="SGBB01000006">
    <property type="protein sequence ID" value="RZD18708.1"/>
    <property type="molecule type" value="Genomic_DNA"/>
</dbReference>
<proteinExistence type="inferred from homology"/>
<dbReference type="Pfam" id="PF02075">
    <property type="entry name" value="RuvC"/>
    <property type="match status" value="1"/>
</dbReference>
<dbReference type="GO" id="GO:0006310">
    <property type="term" value="P:DNA recombination"/>
    <property type="evidence" value="ECO:0007669"/>
    <property type="project" value="UniProtKB-KW"/>
</dbReference>
<accession>A0A519BN55</accession>
<dbReference type="InterPro" id="IPR012337">
    <property type="entry name" value="RNaseH-like_sf"/>
</dbReference>
<dbReference type="GO" id="GO:0006281">
    <property type="term" value="P:DNA repair"/>
    <property type="evidence" value="ECO:0007669"/>
    <property type="project" value="UniProtKB-KW"/>
</dbReference>
<dbReference type="AlphaFoldDB" id="A0A519BN55"/>
<evidence type="ECO:0000256" key="6">
    <source>
        <dbReference type="ARBA" id="ARBA00022763"/>
    </source>
</evidence>
<dbReference type="PRINTS" id="PR00696">
    <property type="entry name" value="RSOLVASERUVC"/>
</dbReference>
<keyword evidence="9" id="KW-0238">DNA-binding</keyword>
<dbReference type="GO" id="GO:0016787">
    <property type="term" value="F:hydrolase activity"/>
    <property type="evidence" value="ECO:0007669"/>
    <property type="project" value="UniProtKB-KW"/>
</dbReference>
<evidence type="ECO:0000256" key="4">
    <source>
        <dbReference type="ARBA" id="ARBA00022723"/>
    </source>
</evidence>
<dbReference type="InterPro" id="IPR036397">
    <property type="entry name" value="RNaseH_sf"/>
</dbReference>
<name>A0A519BN55_9DELT</name>
<evidence type="ECO:0000256" key="5">
    <source>
        <dbReference type="ARBA" id="ARBA00022759"/>
    </source>
</evidence>
<dbReference type="PANTHER" id="PTHR30194">
    <property type="entry name" value="CROSSOVER JUNCTION ENDODEOXYRIBONUCLEASE RUVC"/>
    <property type="match status" value="1"/>
</dbReference>
<evidence type="ECO:0000313" key="13">
    <source>
        <dbReference type="Proteomes" id="UP000319296"/>
    </source>
</evidence>
<dbReference type="Proteomes" id="UP000319296">
    <property type="component" value="Unassembled WGS sequence"/>
</dbReference>
<dbReference type="GO" id="GO:0046872">
    <property type="term" value="F:metal ion binding"/>
    <property type="evidence" value="ECO:0007669"/>
    <property type="project" value="UniProtKB-KW"/>
</dbReference>
<keyword evidence="10" id="KW-0233">DNA recombination</keyword>